<accession>A0AAQ3WZ19</accession>
<feature type="compositionally biased region" description="Basic and acidic residues" evidence="1">
    <location>
        <begin position="237"/>
        <end position="250"/>
    </location>
</feature>
<dbReference type="AlphaFoldDB" id="A0AAQ3WZ19"/>
<dbReference type="PANTHER" id="PTHR34396">
    <property type="entry name" value="OS03G0264950 PROTEIN-RELATED"/>
    <property type="match status" value="1"/>
</dbReference>
<dbReference type="InterPro" id="IPR036236">
    <property type="entry name" value="Znf_C2H2_sf"/>
</dbReference>
<dbReference type="GO" id="GO:0005634">
    <property type="term" value="C:nucleus"/>
    <property type="evidence" value="ECO:0007669"/>
    <property type="project" value="TreeGrafter"/>
</dbReference>
<protein>
    <recommendedName>
        <fullName evidence="4">BED-type domain-containing protein</fullName>
    </recommendedName>
</protein>
<organism evidence="2 3">
    <name type="scientific">Paspalum notatum var. saurae</name>
    <dbReference type="NCBI Taxonomy" id="547442"/>
    <lineage>
        <taxon>Eukaryota</taxon>
        <taxon>Viridiplantae</taxon>
        <taxon>Streptophyta</taxon>
        <taxon>Embryophyta</taxon>
        <taxon>Tracheophyta</taxon>
        <taxon>Spermatophyta</taxon>
        <taxon>Magnoliopsida</taxon>
        <taxon>Liliopsida</taxon>
        <taxon>Poales</taxon>
        <taxon>Poaceae</taxon>
        <taxon>PACMAD clade</taxon>
        <taxon>Panicoideae</taxon>
        <taxon>Andropogonodae</taxon>
        <taxon>Paspaleae</taxon>
        <taxon>Paspalinae</taxon>
        <taxon>Paspalum</taxon>
    </lineage>
</organism>
<evidence type="ECO:0000256" key="1">
    <source>
        <dbReference type="SAM" id="MobiDB-lite"/>
    </source>
</evidence>
<feature type="region of interest" description="Disordered" evidence="1">
    <location>
        <begin position="189"/>
        <end position="257"/>
    </location>
</feature>
<dbReference type="PANTHER" id="PTHR34396:SF30">
    <property type="entry name" value="OS10G0378900 PROTEIN"/>
    <property type="match status" value="1"/>
</dbReference>
<feature type="compositionally biased region" description="Basic and acidic residues" evidence="1">
    <location>
        <begin position="214"/>
        <end position="225"/>
    </location>
</feature>
<name>A0AAQ3WZ19_PASNO</name>
<evidence type="ECO:0000313" key="3">
    <source>
        <dbReference type="Proteomes" id="UP001341281"/>
    </source>
</evidence>
<dbReference type="EMBL" id="CP144750">
    <property type="protein sequence ID" value="WVZ79015.1"/>
    <property type="molecule type" value="Genomic_DNA"/>
</dbReference>
<keyword evidence="3" id="KW-1185">Reference proteome</keyword>
<gene>
    <name evidence="2" type="ORF">U9M48_026643</name>
</gene>
<evidence type="ECO:0008006" key="4">
    <source>
        <dbReference type="Google" id="ProtNLM"/>
    </source>
</evidence>
<evidence type="ECO:0000313" key="2">
    <source>
        <dbReference type="EMBL" id="WVZ79015.1"/>
    </source>
</evidence>
<dbReference type="GO" id="GO:0006357">
    <property type="term" value="P:regulation of transcription by RNA polymerase II"/>
    <property type="evidence" value="ECO:0007669"/>
    <property type="project" value="TreeGrafter"/>
</dbReference>
<dbReference type="SUPFAM" id="SSF57667">
    <property type="entry name" value="beta-beta-alpha zinc fingers"/>
    <property type="match status" value="1"/>
</dbReference>
<dbReference type="SMART" id="SM00614">
    <property type="entry name" value="ZnF_BED"/>
    <property type="match status" value="1"/>
</dbReference>
<sequence length="276" mass="30363">MAAVSTSGKRTRRGPTSKVWLDFEEVTAMHGGKEVRVSAICLHCKHTLSAKSSSGTGHLIRHLDLCPAKKENDITGRTQSLLKFNADDSVVHWEYSPSIARTELCRLIATLDMPLCFGESDAFQEYYTRAHNPRYPPSIRTKLTKIFQVYESKFGDACLSTPSLPGGVFGMAIEAWHVIYGDEEAFTATPDNGAGTSGSPGLSELSSYLDSDTEVAREKEQERGSGADVAARKKDKRPATDQDKDMEGGGRRHNQRIRSRAKELELHSFSLAVLAI</sequence>
<dbReference type="GO" id="GO:1990837">
    <property type="term" value="F:sequence-specific double-stranded DNA binding"/>
    <property type="evidence" value="ECO:0007669"/>
    <property type="project" value="TreeGrafter"/>
</dbReference>
<feature type="compositionally biased region" description="Polar residues" evidence="1">
    <location>
        <begin position="197"/>
        <end position="210"/>
    </location>
</feature>
<dbReference type="Proteomes" id="UP001341281">
    <property type="component" value="Chromosome 06"/>
</dbReference>
<dbReference type="InterPro" id="IPR053031">
    <property type="entry name" value="Cuticle_assoc_protein"/>
</dbReference>
<reference evidence="2 3" key="1">
    <citation type="submission" date="2024-02" db="EMBL/GenBank/DDBJ databases">
        <title>High-quality chromosome-scale genome assembly of Pensacola bahiagrass (Paspalum notatum Flugge var. saurae).</title>
        <authorList>
            <person name="Vega J.M."/>
            <person name="Podio M."/>
            <person name="Orjuela J."/>
            <person name="Siena L.A."/>
            <person name="Pessino S.C."/>
            <person name="Combes M.C."/>
            <person name="Mariac C."/>
            <person name="Albertini E."/>
            <person name="Pupilli F."/>
            <person name="Ortiz J.P.A."/>
            <person name="Leblanc O."/>
        </authorList>
    </citation>
    <scope>NUCLEOTIDE SEQUENCE [LARGE SCALE GENOMIC DNA]</scope>
    <source>
        <strain evidence="2">R1</strain>
        <tissue evidence="2">Leaf</tissue>
    </source>
</reference>
<proteinExistence type="predicted"/>